<gene>
    <name evidence="1" type="ORF">LCGC14_2727480</name>
</gene>
<accession>A0A0F8ZVP1</accession>
<name>A0A0F8ZVP1_9ZZZZ</name>
<organism evidence="1">
    <name type="scientific">marine sediment metagenome</name>
    <dbReference type="NCBI Taxonomy" id="412755"/>
    <lineage>
        <taxon>unclassified sequences</taxon>
        <taxon>metagenomes</taxon>
        <taxon>ecological metagenomes</taxon>
    </lineage>
</organism>
<protein>
    <submittedName>
        <fullName evidence="1">Uncharacterized protein</fullName>
    </submittedName>
</protein>
<proteinExistence type="predicted"/>
<evidence type="ECO:0000313" key="1">
    <source>
        <dbReference type="EMBL" id="KKK90000.1"/>
    </source>
</evidence>
<dbReference type="EMBL" id="LAZR01049289">
    <property type="protein sequence ID" value="KKK90000.1"/>
    <property type="molecule type" value="Genomic_DNA"/>
</dbReference>
<reference evidence="1" key="1">
    <citation type="journal article" date="2015" name="Nature">
        <title>Complex archaea that bridge the gap between prokaryotes and eukaryotes.</title>
        <authorList>
            <person name="Spang A."/>
            <person name="Saw J.H."/>
            <person name="Jorgensen S.L."/>
            <person name="Zaremba-Niedzwiedzka K."/>
            <person name="Martijn J."/>
            <person name="Lind A.E."/>
            <person name="van Eijk R."/>
            <person name="Schleper C."/>
            <person name="Guy L."/>
            <person name="Ettema T.J."/>
        </authorList>
    </citation>
    <scope>NUCLEOTIDE SEQUENCE</scope>
</reference>
<dbReference type="AlphaFoldDB" id="A0A0F8ZVP1"/>
<comment type="caution">
    <text evidence="1">The sequence shown here is derived from an EMBL/GenBank/DDBJ whole genome shotgun (WGS) entry which is preliminary data.</text>
</comment>
<sequence>MTREEALDKIEKYDGEFPFDNIDLIMEYLGITVDEIIATIRKFTNYHHERIEGIIQELEKKKK</sequence>